<dbReference type="Pfam" id="PF13589">
    <property type="entry name" value="HATPase_c_3"/>
    <property type="match status" value="1"/>
</dbReference>
<dbReference type="InterPro" id="IPR036890">
    <property type="entry name" value="HATPase_C_sf"/>
</dbReference>
<feature type="domain" description="DNA mismatch repair protein S5" evidence="7">
    <location>
        <begin position="208"/>
        <end position="334"/>
    </location>
</feature>
<dbReference type="GO" id="GO:0004519">
    <property type="term" value="F:endonuclease activity"/>
    <property type="evidence" value="ECO:0007669"/>
    <property type="project" value="UniProtKB-KW"/>
</dbReference>
<name>A0A831TG35_9BACT</name>
<evidence type="ECO:0000313" key="8">
    <source>
        <dbReference type="EMBL" id="HEG90543.1"/>
    </source>
</evidence>
<dbReference type="InterPro" id="IPR042120">
    <property type="entry name" value="MutL_C_dimsub"/>
</dbReference>
<protein>
    <recommendedName>
        <fullName evidence="2 5">DNA mismatch repair protein MutL</fullName>
    </recommendedName>
</protein>
<dbReference type="SUPFAM" id="SSF118116">
    <property type="entry name" value="DNA mismatch repair protein MutL"/>
    <property type="match status" value="1"/>
</dbReference>
<dbReference type="InterPro" id="IPR042121">
    <property type="entry name" value="MutL_C_regsub"/>
</dbReference>
<dbReference type="SMART" id="SM01340">
    <property type="entry name" value="DNA_mis_repair"/>
    <property type="match status" value="1"/>
</dbReference>
<reference evidence="8" key="1">
    <citation type="journal article" date="2020" name="mSystems">
        <title>Genome- and Community-Level Interaction Insights into Carbon Utilization and Element Cycling Functions of Hydrothermarchaeota in Hydrothermal Sediment.</title>
        <authorList>
            <person name="Zhou Z."/>
            <person name="Liu Y."/>
            <person name="Xu W."/>
            <person name="Pan J."/>
            <person name="Luo Z.H."/>
            <person name="Li M."/>
        </authorList>
    </citation>
    <scope>NUCLEOTIDE SEQUENCE [LARGE SCALE GENOMIC DNA]</scope>
    <source>
        <strain evidence="8">SpSt-210</strain>
    </source>
</reference>
<dbReference type="PROSITE" id="PS00058">
    <property type="entry name" value="DNA_MISMATCH_REPAIR_1"/>
    <property type="match status" value="1"/>
</dbReference>
<dbReference type="EMBL" id="DSIY01000086">
    <property type="protein sequence ID" value="HEG90543.1"/>
    <property type="molecule type" value="Genomic_DNA"/>
</dbReference>
<feature type="domain" description="MutL C-terminal dimerisation" evidence="6">
    <location>
        <begin position="403"/>
        <end position="543"/>
    </location>
</feature>
<proteinExistence type="inferred from homology"/>
<dbReference type="FunFam" id="3.30.565.10:FF:000003">
    <property type="entry name" value="DNA mismatch repair endonuclease MutL"/>
    <property type="match status" value="1"/>
</dbReference>
<dbReference type="GO" id="GO:0005524">
    <property type="term" value="F:ATP binding"/>
    <property type="evidence" value="ECO:0007669"/>
    <property type="project" value="InterPro"/>
</dbReference>
<dbReference type="GO" id="GO:0006298">
    <property type="term" value="P:mismatch repair"/>
    <property type="evidence" value="ECO:0007669"/>
    <property type="project" value="UniProtKB-UniRule"/>
</dbReference>
<dbReference type="SUPFAM" id="SSF55874">
    <property type="entry name" value="ATPase domain of HSP90 chaperone/DNA topoisomerase II/histidine kinase"/>
    <property type="match status" value="1"/>
</dbReference>
<dbReference type="Gene3D" id="3.30.1540.20">
    <property type="entry name" value="MutL, C-terminal domain, dimerisation subdomain"/>
    <property type="match status" value="1"/>
</dbReference>
<dbReference type="NCBIfam" id="TIGR00585">
    <property type="entry name" value="mutl"/>
    <property type="match status" value="1"/>
</dbReference>
<keyword evidence="8" id="KW-0540">Nuclease</keyword>
<organism evidence="8">
    <name type="scientific">Thermorudis peleae</name>
    <dbReference type="NCBI Taxonomy" id="1382356"/>
    <lineage>
        <taxon>Bacteria</taxon>
        <taxon>Pseudomonadati</taxon>
        <taxon>Thermomicrobiota</taxon>
        <taxon>Thermomicrobia</taxon>
        <taxon>Thermomicrobia incertae sedis</taxon>
        <taxon>Thermorudis</taxon>
    </lineage>
</organism>
<dbReference type="InterPro" id="IPR020568">
    <property type="entry name" value="Ribosomal_Su5_D2-typ_SF"/>
</dbReference>
<dbReference type="SMART" id="SM00853">
    <property type="entry name" value="MutL_C"/>
    <property type="match status" value="1"/>
</dbReference>
<evidence type="ECO:0000259" key="6">
    <source>
        <dbReference type="SMART" id="SM00853"/>
    </source>
</evidence>
<dbReference type="CDD" id="cd16926">
    <property type="entry name" value="HATPase_MutL-MLH-PMS-like"/>
    <property type="match status" value="1"/>
</dbReference>
<dbReference type="Pfam" id="PF08676">
    <property type="entry name" value="MutL_C"/>
    <property type="match status" value="1"/>
</dbReference>
<dbReference type="Gene3D" id="3.30.230.10">
    <property type="match status" value="1"/>
</dbReference>
<dbReference type="InterPro" id="IPR014790">
    <property type="entry name" value="MutL_C"/>
</dbReference>
<dbReference type="GO" id="GO:0016887">
    <property type="term" value="F:ATP hydrolysis activity"/>
    <property type="evidence" value="ECO:0007669"/>
    <property type="project" value="InterPro"/>
</dbReference>
<dbReference type="GO" id="GO:0030983">
    <property type="term" value="F:mismatched DNA binding"/>
    <property type="evidence" value="ECO:0007669"/>
    <property type="project" value="InterPro"/>
</dbReference>
<comment type="similarity">
    <text evidence="1 5">Belongs to the DNA mismatch repair MutL/HexB family.</text>
</comment>
<dbReference type="InterPro" id="IPR013507">
    <property type="entry name" value="DNA_mismatch_S5_2-like"/>
</dbReference>
<dbReference type="HAMAP" id="MF_00149">
    <property type="entry name" value="DNA_mis_repair"/>
    <property type="match status" value="1"/>
</dbReference>
<dbReference type="GO" id="GO:0032300">
    <property type="term" value="C:mismatch repair complex"/>
    <property type="evidence" value="ECO:0007669"/>
    <property type="project" value="InterPro"/>
</dbReference>
<dbReference type="SUPFAM" id="SSF54211">
    <property type="entry name" value="Ribosomal protein S5 domain 2-like"/>
    <property type="match status" value="1"/>
</dbReference>
<evidence type="ECO:0000259" key="7">
    <source>
        <dbReference type="SMART" id="SM01340"/>
    </source>
</evidence>
<dbReference type="InterPro" id="IPR014721">
    <property type="entry name" value="Ribsml_uS5_D2-typ_fold_subgr"/>
</dbReference>
<sequence length="586" mass="63377">MAIQVLDEATIGKIAAGEVIERPASVVKELVENALDASARSIVVEIAAGGRECIRVRDDGAGISAADLPLAIERHATSKLRRFEDLANLRTFGFRGEALASIAAVSDLEIISRPPDAAHGVRLCSVFGRRTALEPVAAAPGTVVTVRDLFANVPARRSFLRQESTETAYIQRVVGACALAHPEVRFVLVVDGRTVLATDGSGSLENVLVGVFGAEAAAQMVPIQPADDLGDQAGPLRLEVHGCVGLPTLTRSNRLGMLFFVNRRWIESRPLGVAVEQAYHTLIMVGRYPVAVIHLELPPGSVDINVHPTKREVRFSDERAVFNAVQAAVRRTLAQHVPAQSVPSVSFSPLSPPAVQRRLVLADPTRVSRPVIRVEAEERLHTDASPTPSSSASGERLLPVLRVLGQLHGTYIIAEGPDGMYLIDQHAAHERVLLEQLMVQYERAAVDAQVLLEPLVVELTPAQLAVLEDYQEELRQLGFQLEPFGGSAVAIRAVPAVMHRRSPNTTLLAILDELASGGRGTSRLEALAISTACHSAVRAGQELTLAEMRELVRQLEECTAPRACGHGRPTMLHLSQQELERQFARR</sequence>
<evidence type="ECO:0000256" key="4">
    <source>
        <dbReference type="ARBA" id="ARBA00023204"/>
    </source>
</evidence>
<dbReference type="Pfam" id="PF01119">
    <property type="entry name" value="DNA_mis_repair"/>
    <property type="match status" value="1"/>
</dbReference>
<keyword evidence="3 5" id="KW-0227">DNA damage</keyword>
<dbReference type="CDD" id="cd00782">
    <property type="entry name" value="MutL_Trans"/>
    <property type="match status" value="1"/>
</dbReference>
<keyword evidence="8" id="KW-0378">Hydrolase</keyword>
<keyword evidence="8" id="KW-0255">Endonuclease</keyword>
<accession>A0A831TG35</accession>
<dbReference type="AlphaFoldDB" id="A0A831TG35"/>
<keyword evidence="4 5" id="KW-0234">DNA repair</keyword>
<dbReference type="Gene3D" id="3.30.1370.100">
    <property type="entry name" value="MutL, C-terminal domain, regulatory subdomain"/>
    <property type="match status" value="1"/>
</dbReference>
<dbReference type="InterPro" id="IPR037198">
    <property type="entry name" value="MutL_C_sf"/>
</dbReference>
<dbReference type="Gene3D" id="3.30.565.10">
    <property type="entry name" value="Histidine kinase-like ATPase, C-terminal domain"/>
    <property type="match status" value="1"/>
</dbReference>
<evidence type="ECO:0000256" key="2">
    <source>
        <dbReference type="ARBA" id="ARBA00021975"/>
    </source>
</evidence>
<comment type="function">
    <text evidence="5">This protein is involved in the repair of mismatches in DNA. It is required for dam-dependent methyl-directed DNA mismatch repair. May act as a 'molecular matchmaker', a protein that promotes the formation of a stable complex between two or more DNA-binding proteins in an ATP-dependent manner without itself being part of a final effector complex.</text>
</comment>
<dbReference type="InterPro" id="IPR020667">
    <property type="entry name" value="DNA_mismatch_repair_MutL"/>
</dbReference>
<comment type="caution">
    <text evidence="8">The sequence shown here is derived from an EMBL/GenBank/DDBJ whole genome shotgun (WGS) entry which is preliminary data.</text>
</comment>
<evidence type="ECO:0000256" key="3">
    <source>
        <dbReference type="ARBA" id="ARBA00022763"/>
    </source>
</evidence>
<dbReference type="PANTHER" id="PTHR10073:SF12">
    <property type="entry name" value="DNA MISMATCH REPAIR PROTEIN MLH1"/>
    <property type="match status" value="1"/>
</dbReference>
<dbReference type="GO" id="GO:0140664">
    <property type="term" value="F:ATP-dependent DNA damage sensor activity"/>
    <property type="evidence" value="ECO:0007669"/>
    <property type="project" value="InterPro"/>
</dbReference>
<gene>
    <name evidence="5 8" type="primary">mutL</name>
    <name evidence="8" type="ORF">ENP34_03750</name>
</gene>
<dbReference type="InterPro" id="IPR038973">
    <property type="entry name" value="MutL/Mlh/Pms-like"/>
</dbReference>
<dbReference type="PANTHER" id="PTHR10073">
    <property type="entry name" value="DNA MISMATCH REPAIR PROTEIN MLH, PMS, MUTL"/>
    <property type="match status" value="1"/>
</dbReference>
<dbReference type="InterPro" id="IPR002099">
    <property type="entry name" value="MutL/Mlh/PMS"/>
</dbReference>
<dbReference type="InterPro" id="IPR014762">
    <property type="entry name" value="DNA_mismatch_repair_CS"/>
</dbReference>
<evidence type="ECO:0000256" key="1">
    <source>
        <dbReference type="ARBA" id="ARBA00006082"/>
    </source>
</evidence>
<evidence type="ECO:0000256" key="5">
    <source>
        <dbReference type="HAMAP-Rule" id="MF_00149"/>
    </source>
</evidence>